<protein>
    <submittedName>
        <fullName evidence="2">Uncharacterized protein</fullName>
    </submittedName>
</protein>
<dbReference type="EMBL" id="BQXS01011289">
    <property type="protein sequence ID" value="GKT36734.1"/>
    <property type="molecule type" value="Genomic_DNA"/>
</dbReference>
<proteinExistence type="predicted"/>
<comment type="caution">
    <text evidence="2">The sequence shown here is derived from an EMBL/GenBank/DDBJ whole genome shotgun (WGS) entry which is preliminary data.</text>
</comment>
<accession>A0ABQ5KZ37</accession>
<name>A0ABQ5KZ37_9EUKA</name>
<reference evidence="2" key="1">
    <citation type="submission" date="2022-03" db="EMBL/GenBank/DDBJ databases">
        <title>Draft genome sequence of Aduncisulcus paluster, a free-living microaerophilic Fornicata.</title>
        <authorList>
            <person name="Yuyama I."/>
            <person name="Kume K."/>
            <person name="Tamura T."/>
            <person name="Inagaki Y."/>
            <person name="Hashimoto T."/>
        </authorList>
    </citation>
    <scope>NUCLEOTIDE SEQUENCE</scope>
    <source>
        <strain evidence="2">NY0171</strain>
    </source>
</reference>
<feature type="region of interest" description="Disordered" evidence="1">
    <location>
        <begin position="334"/>
        <end position="415"/>
    </location>
</feature>
<keyword evidence="3" id="KW-1185">Reference proteome</keyword>
<evidence type="ECO:0000313" key="2">
    <source>
        <dbReference type="EMBL" id="GKT36734.1"/>
    </source>
</evidence>
<organism evidence="2 3">
    <name type="scientific">Aduncisulcus paluster</name>
    <dbReference type="NCBI Taxonomy" id="2918883"/>
    <lineage>
        <taxon>Eukaryota</taxon>
        <taxon>Metamonada</taxon>
        <taxon>Carpediemonas-like organisms</taxon>
        <taxon>Aduncisulcus</taxon>
    </lineage>
</organism>
<gene>
    <name evidence="2" type="ORF">ADUPG1_009641</name>
</gene>
<evidence type="ECO:0000313" key="3">
    <source>
        <dbReference type="Proteomes" id="UP001057375"/>
    </source>
</evidence>
<dbReference type="Proteomes" id="UP001057375">
    <property type="component" value="Unassembled WGS sequence"/>
</dbReference>
<feature type="compositionally biased region" description="Basic and acidic residues" evidence="1">
    <location>
        <begin position="379"/>
        <end position="392"/>
    </location>
</feature>
<evidence type="ECO:0000256" key="1">
    <source>
        <dbReference type="SAM" id="MobiDB-lite"/>
    </source>
</evidence>
<sequence>MSFSKLNCRREDIPGYVKLIRLGSPCFIELKAFSFVGGTRHRHGFFLSSLLPTFPGQTSVLSMQVFEKSANSCLQIQRSELEAFDLGRRKFDKFSVIPNVQVINHSISIIRDSREHTRKMKREEEKREEEDILFSQDIRRIRGVIYVTIGNLSSLCDHMCALLNFSTSCSYPDHPLLGVIRIGLNSSDRPIKSCSCPTIREVANILGDGILFSFSAIYRSLSGHFAISQDLSYSEIKVNHIERIDMYKATGCWLCASKLSDSDTSSKGRLFNVFAYKKTSTNSDVFKIIKLDGAKLLKKVLKVTKSMSEALEDHEYYSLILYCTIKLNKRHPNPSTVSTVVEDVNEEEGVVSVSDRSVEDEESDYSDGSPHSTSSLTKETSEGTDRTEESEGKGIGIGIESRPTSAPVASVEPTSIQGSFMEIKEKGEEDNRKWLEALDTLEGRGRLYVHIPL</sequence>